<accession>A0ABQ5QKJ6</accession>
<keyword evidence="3" id="KW-0804">Transcription</keyword>
<protein>
    <submittedName>
        <fullName evidence="6">TetR family transcriptional regulator</fullName>
    </submittedName>
</protein>
<keyword evidence="1" id="KW-0805">Transcription regulation</keyword>
<dbReference type="Gene3D" id="1.10.357.10">
    <property type="entry name" value="Tetracycline Repressor, domain 2"/>
    <property type="match status" value="1"/>
</dbReference>
<dbReference type="PROSITE" id="PS50977">
    <property type="entry name" value="HTH_TETR_2"/>
    <property type="match status" value="1"/>
</dbReference>
<dbReference type="InterPro" id="IPR009057">
    <property type="entry name" value="Homeodomain-like_sf"/>
</dbReference>
<gene>
    <name evidence="6" type="ORF">GETHLI_35360</name>
</gene>
<keyword evidence="7" id="KW-1185">Reference proteome</keyword>
<evidence type="ECO:0000313" key="7">
    <source>
        <dbReference type="Proteomes" id="UP001165069"/>
    </source>
</evidence>
<proteinExistence type="predicted"/>
<dbReference type="PANTHER" id="PTHR47506">
    <property type="entry name" value="TRANSCRIPTIONAL REGULATORY PROTEIN"/>
    <property type="match status" value="1"/>
</dbReference>
<dbReference type="Pfam" id="PF00440">
    <property type="entry name" value="TetR_N"/>
    <property type="match status" value="1"/>
</dbReference>
<evidence type="ECO:0000256" key="2">
    <source>
        <dbReference type="ARBA" id="ARBA00023125"/>
    </source>
</evidence>
<dbReference type="RefSeq" id="WP_285577980.1">
    <property type="nucleotide sequence ID" value="NZ_BSDE01000010.1"/>
</dbReference>
<dbReference type="PRINTS" id="PR00455">
    <property type="entry name" value="HTHTETR"/>
</dbReference>
<dbReference type="SUPFAM" id="SSF48498">
    <property type="entry name" value="Tetracyclin repressor-like, C-terminal domain"/>
    <property type="match status" value="1"/>
</dbReference>
<evidence type="ECO:0000313" key="6">
    <source>
        <dbReference type="EMBL" id="GLH75033.1"/>
    </source>
</evidence>
<evidence type="ECO:0000256" key="3">
    <source>
        <dbReference type="ARBA" id="ARBA00023163"/>
    </source>
</evidence>
<evidence type="ECO:0000256" key="1">
    <source>
        <dbReference type="ARBA" id="ARBA00023015"/>
    </source>
</evidence>
<organism evidence="6 7">
    <name type="scientific">Geothrix limicola</name>
    <dbReference type="NCBI Taxonomy" id="2927978"/>
    <lineage>
        <taxon>Bacteria</taxon>
        <taxon>Pseudomonadati</taxon>
        <taxon>Acidobacteriota</taxon>
        <taxon>Holophagae</taxon>
        <taxon>Holophagales</taxon>
        <taxon>Holophagaceae</taxon>
        <taxon>Geothrix</taxon>
    </lineage>
</organism>
<name>A0ABQ5QKJ6_9BACT</name>
<dbReference type="SUPFAM" id="SSF46689">
    <property type="entry name" value="Homeodomain-like"/>
    <property type="match status" value="1"/>
</dbReference>
<dbReference type="EMBL" id="BSDE01000010">
    <property type="protein sequence ID" value="GLH75033.1"/>
    <property type="molecule type" value="Genomic_DNA"/>
</dbReference>
<dbReference type="Proteomes" id="UP001165069">
    <property type="component" value="Unassembled WGS sequence"/>
</dbReference>
<dbReference type="PANTHER" id="PTHR47506:SF7">
    <property type="entry name" value="TRANSCRIPTIONAL REGULATORY PROTEIN"/>
    <property type="match status" value="1"/>
</dbReference>
<dbReference type="Gene3D" id="1.10.10.60">
    <property type="entry name" value="Homeodomain-like"/>
    <property type="match status" value="1"/>
</dbReference>
<dbReference type="InterPro" id="IPR036271">
    <property type="entry name" value="Tet_transcr_reg_TetR-rel_C_sf"/>
</dbReference>
<comment type="caution">
    <text evidence="6">The sequence shown here is derived from an EMBL/GenBank/DDBJ whole genome shotgun (WGS) entry which is preliminary data.</text>
</comment>
<feature type="domain" description="HTH tetR-type" evidence="5">
    <location>
        <begin position="10"/>
        <end position="70"/>
    </location>
</feature>
<sequence>MPRRSKTEAAHTRARLLKQAAHLFRTQGYLGTSIQDITAAAGMTVGGFYGHFSSKAALFGEVLQDNLRHSGEFLFGDKLSQLEGEAWLESFIAGYICEQHRDAASRGCILPAMISEFPRMEAASRAQLEQTLIQALSRWEAKAGPGREGTLLAALCAGIGALAMARSVQDPLLSHRILEVVRAQFLGDRMRSSASGVEAGSGLAP</sequence>
<reference evidence="6 7" key="1">
    <citation type="journal article" date="2023" name="Antonie Van Leeuwenhoek">
        <title>Mesoterricola silvestris gen. nov., sp. nov., Mesoterricola sediminis sp. nov., Geothrix oryzae sp. nov., Geothrix edaphica sp. nov., Geothrix rubra sp. nov., and Geothrix limicola sp. nov., six novel members of Acidobacteriota isolated from soils.</title>
        <authorList>
            <person name="Itoh H."/>
            <person name="Sugisawa Y."/>
            <person name="Mise K."/>
            <person name="Xu Z."/>
            <person name="Kuniyasu M."/>
            <person name="Ushijima N."/>
            <person name="Kawano K."/>
            <person name="Kobayashi E."/>
            <person name="Shiratori Y."/>
            <person name="Masuda Y."/>
            <person name="Senoo K."/>
        </authorList>
    </citation>
    <scope>NUCLEOTIDE SEQUENCE [LARGE SCALE GENOMIC DNA]</scope>
    <source>
        <strain evidence="6 7">Red804</strain>
    </source>
</reference>
<feature type="DNA-binding region" description="H-T-H motif" evidence="4">
    <location>
        <begin position="33"/>
        <end position="52"/>
    </location>
</feature>
<evidence type="ECO:0000259" key="5">
    <source>
        <dbReference type="PROSITE" id="PS50977"/>
    </source>
</evidence>
<dbReference type="InterPro" id="IPR001647">
    <property type="entry name" value="HTH_TetR"/>
</dbReference>
<evidence type="ECO:0000256" key="4">
    <source>
        <dbReference type="PROSITE-ProRule" id="PRU00335"/>
    </source>
</evidence>
<keyword evidence="2 4" id="KW-0238">DNA-binding</keyword>